<dbReference type="Proteomes" id="UP000510647">
    <property type="component" value="Chromosome 6"/>
</dbReference>
<evidence type="ECO:0000313" key="1">
    <source>
        <dbReference type="EMBL" id="QLQ81389.1"/>
    </source>
</evidence>
<name>A0A7H9HVV0_9SACH</name>
<protein>
    <submittedName>
        <fullName evidence="1">Uncharacterized protein</fullName>
    </submittedName>
</protein>
<dbReference type="GO" id="GO:0008757">
    <property type="term" value="F:S-adenosylmethionine-dependent methyltransferase activity"/>
    <property type="evidence" value="ECO:0007669"/>
    <property type="project" value="InterPro"/>
</dbReference>
<reference evidence="1 2" key="1">
    <citation type="submission" date="2020-06" db="EMBL/GenBank/DDBJ databases">
        <title>The yeast mating-type switching endonuclease HO is a domesticated member of an unorthodox homing genetic element family.</title>
        <authorList>
            <person name="Coughlan A.Y."/>
            <person name="Lombardi L."/>
            <person name="Braun-Galleani S."/>
            <person name="Martos A.R."/>
            <person name="Galeote V."/>
            <person name="Bigey F."/>
            <person name="Dequin S."/>
            <person name="Byrne K.P."/>
            <person name="Wolfe K.H."/>
        </authorList>
    </citation>
    <scope>NUCLEOTIDE SEQUENCE [LARGE SCALE GENOMIC DNA]</scope>
    <source>
        <strain evidence="1 2">CBS2947</strain>
    </source>
</reference>
<dbReference type="InterPro" id="IPR012901">
    <property type="entry name" value="CARME"/>
</dbReference>
<gene>
    <name evidence="1" type="ORF">HG537_0F01500</name>
</gene>
<dbReference type="PANTHER" id="PTHR12303:SF11">
    <property type="entry name" value="AER338CP"/>
    <property type="match status" value="1"/>
</dbReference>
<dbReference type="PANTHER" id="PTHR12303">
    <property type="entry name" value="CARNOSINE N-METHYLTRANSFERASE"/>
    <property type="match status" value="1"/>
</dbReference>
<dbReference type="EMBL" id="CP059272">
    <property type="protein sequence ID" value="QLQ81389.1"/>
    <property type="molecule type" value="Genomic_DNA"/>
</dbReference>
<organism evidence="1 2">
    <name type="scientific">Torulaspora globosa</name>
    <dbReference type="NCBI Taxonomy" id="48254"/>
    <lineage>
        <taxon>Eukaryota</taxon>
        <taxon>Fungi</taxon>
        <taxon>Dikarya</taxon>
        <taxon>Ascomycota</taxon>
        <taxon>Saccharomycotina</taxon>
        <taxon>Saccharomycetes</taxon>
        <taxon>Saccharomycetales</taxon>
        <taxon>Saccharomycetaceae</taxon>
        <taxon>Torulaspora</taxon>
    </lineage>
</organism>
<evidence type="ECO:0000313" key="2">
    <source>
        <dbReference type="Proteomes" id="UP000510647"/>
    </source>
</evidence>
<dbReference type="SUPFAM" id="SSF53335">
    <property type="entry name" value="S-adenosyl-L-methionine-dependent methyltransferases"/>
    <property type="match status" value="1"/>
</dbReference>
<sequence length="452" mass="51756">MASSWPTIIFACIAVLISFLRRYKPFKNWAASLLQHSLSDYLLPSKQVVVATPSFKIAKTVPCFENSGRTTTLYKLIECLGQLQEYNVRGQRQNATIFNRTKELDETYVEQLRELEYFTKVKKVNSCIEANYNVLKAVIQHILEKIVEANFRNTEDDGLVDQLKTICAELGYTLKDDGSLKFVDDQVVLAASPSNQSRVNEAIGHLCRDWSDSFVCEREPLVEFICKRLSDPCVDSGERTLIVIPGAGAGQIPYSTAKKFPNFDVASIELSPLMYVFNEFALDHGMDVGLRPFCQHYSGSCSVENQTRKFDVQLAGMKRPSNLTVHWGNFLQYTTNGQKYDQIIVCTAFFIDTAENLFEYIKAIESLGDYCNELQWINIGPLKYGTRPLVQFTADELRKLRELRGWRDIVEERVTDYKNGLNGYMTDRESLYQGYYGLLKFHTRFQKQKNTT</sequence>
<dbReference type="Pfam" id="PF07942">
    <property type="entry name" value="CARME"/>
    <property type="match status" value="1"/>
</dbReference>
<dbReference type="AlphaFoldDB" id="A0A7H9HVV0"/>
<keyword evidence="2" id="KW-1185">Reference proteome</keyword>
<dbReference type="OrthoDB" id="978at2759"/>
<dbReference type="InterPro" id="IPR029063">
    <property type="entry name" value="SAM-dependent_MTases_sf"/>
</dbReference>
<dbReference type="SMART" id="SM01296">
    <property type="entry name" value="N2227"/>
    <property type="match status" value="1"/>
</dbReference>
<accession>A0A7H9HVV0</accession>
<proteinExistence type="predicted"/>